<feature type="transmembrane region" description="Helical" evidence="1">
    <location>
        <begin position="513"/>
        <end position="531"/>
    </location>
</feature>
<feature type="transmembrane region" description="Helical" evidence="1">
    <location>
        <begin position="195"/>
        <end position="224"/>
    </location>
</feature>
<sequence>MRQGIADVGSSAFSSAFVEVRRALSRPTASDVATIGCTLLVAVVVGSALVGVGLALFATVAGLVAALATVLLASDRPLVRAVGGAVAIPAALVVVLPAVLAAALVASSSAGRFAGVTVWALVVAGLSAGLVSWKRLGDGGAARGATGSMLAAMGVIALVVVRILPESTVRERAGAAAADVAGTLWNVFVVADGSWAIVSFAVLLFATAFAVSRAIAAVPFERLVPPDREPRLSAVTDAIQRACSYGLRFAVLLAVLAFVTPAVSDRLEEIPTTPLEVATQLPWSIGYVPALIVTASGLRLLFVSGLVAGVALVVLEWTRRTLRHNAALAFARIVAPGVGAALIAVVAAVALSALAPGLDPAAVLEGSAPPSVVELVESLPPFALAASIVVVALSVLSLVLYSVTLLRSLRILPGRAIGGALAAGSIFLLAVGLAVVGRAELAIVTGAGAFVLWDIGEYADGVRAELGRDAETLRAELVHVGGTLLTGAVVAGATVVLYRWIGTDTPISDPISAAIALATGLLAVVFVAWSLRG</sequence>
<dbReference type="EMBL" id="VTAW01000009">
    <property type="protein sequence ID" value="TYT62333.1"/>
    <property type="molecule type" value="Genomic_DNA"/>
</dbReference>
<feature type="transmembrane region" description="Helical" evidence="1">
    <location>
        <begin position="416"/>
        <end position="435"/>
    </location>
</feature>
<feature type="transmembrane region" description="Helical" evidence="1">
    <location>
        <begin position="382"/>
        <end position="404"/>
    </location>
</feature>
<keyword evidence="3" id="KW-1185">Reference proteome</keyword>
<feature type="transmembrane region" description="Helical" evidence="1">
    <location>
        <begin position="441"/>
        <end position="459"/>
    </location>
</feature>
<dbReference type="InterPro" id="IPR055941">
    <property type="entry name" value="DUF7519"/>
</dbReference>
<dbReference type="RefSeq" id="WP_149081153.1">
    <property type="nucleotide sequence ID" value="NZ_VTAW01000009.1"/>
</dbReference>
<keyword evidence="1" id="KW-0812">Transmembrane</keyword>
<feature type="transmembrane region" description="Helical" evidence="1">
    <location>
        <begin position="32"/>
        <end position="50"/>
    </location>
</feature>
<proteinExistence type="predicted"/>
<feature type="transmembrane region" description="Helical" evidence="1">
    <location>
        <begin position="284"/>
        <end position="315"/>
    </location>
</feature>
<comment type="caution">
    <text evidence="2">The sequence shown here is derived from an EMBL/GenBank/DDBJ whole genome shotgun (WGS) entry which is preliminary data.</text>
</comment>
<feature type="transmembrane region" description="Helical" evidence="1">
    <location>
        <begin position="245"/>
        <end position="264"/>
    </location>
</feature>
<feature type="transmembrane region" description="Helical" evidence="1">
    <location>
        <begin position="145"/>
        <end position="164"/>
    </location>
</feature>
<gene>
    <name evidence="2" type="ORF">FYC77_08935</name>
</gene>
<feature type="transmembrane region" description="Helical" evidence="1">
    <location>
        <begin position="327"/>
        <end position="355"/>
    </location>
</feature>
<feature type="transmembrane region" description="Helical" evidence="1">
    <location>
        <begin position="86"/>
        <end position="107"/>
    </location>
</feature>
<feature type="transmembrane region" description="Helical" evidence="1">
    <location>
        <begin position="113"/>
        <end position="133"/>
    </location>
</feature>
<keyword evidence="1" id="KW-1133">Transmembrane helix</keyword>
<dbReference type="AlphaFoldDB" id="A0A5D5AMV1"/>
<protein>
    <submittedName>
        <fullName evidence="2">Uncharacterized protein</fullName>
    </submittedName>
</protein>
<reference evidence="2 3" key="1">
    <citation type="submission" date="2019-08" db="EMBL/GenBank/DDBJ databases">
        <title>Archaea genome.</title>
        <authorList>
            <person name="Kajale S."/>
            <person name="Shouche Y."/>
            <person name="Deshpande N."/>
            <person name="Sharma A."/>
        </authorList>
    </citation>
    <scope>NUCLEOTIDE SEQUENCE [LARGE SCALE GENOMIC DNA]</scope>
    <source>
        <strain evidence="2 3">ESP3B_9</strain>
    </source>
</reference>
<dbReference type="Proteomes" id="UP000324104">
    <property type="component" value="Unassembled WGS sequence"/>
</dbReference>
<keyword evidence="1" id="KW-0472">Membrane</keyword>
<name>A0A5D5AMV1_9EURY</name>
<feature type="transmembrane region" description="Helical" evidence="1">
    <location>
        <begin position="56"/>
        <end position="74"/>
    </location>
</feature>
<dbReference type="Pfam" id="PF24363">
    <property type="entry name" value="DUF7519"/>
    <property type="match status" value="1"/>
</dbReference>
<organism evidence="2 3">
    <name type="scientific">Natrialba swarupiae</name>
    <dbReference type="NCBI Taxonomy" id="2448032"/>
    <lineage>
        <taxon>Archaea</taxon>
        <taxon>Methanobacteriati</taxon>
        <taxon>Methanobacteriota</taxon>
        <taxon>Stenosarchaea group</taxon>
        <taxon>Halobacteria</taxon>
        <taxon>Halobacteriales</taxon>
        <taxon>Natrialbaceae</taxon>
        <taxon>Natrialba</taxon>
    </lineage>
</organism>
<feature type="transmembrane region" description="Helical" evidence="1">
    <location>
        <begin position="480"/>
        <end position="501"/>
    </location>
</feature>
<evidence type="ECO:0000256" key="1">
    <source>
        <dbReference type="SAM" id="Phobius"/>
    </source>
</evidence>
<evidence type="ECO:0000313" key="2">
    <source>
        <dbReference type="EMBL" id="TYT62333.1"/>
    </source>
</evidence>
<evidence type="ECO:0000313" key="3">
    <source>
        <dbReference type="Proteomes" id="UP000324104"/>
    </source>
</evidence>
<accession>A0A5D5AMV1</accession>